<keyword evidence="4" id="KW-1015">Disulfide bond</keyword>
<dbReference type="PANTHER" id="PTHR35971">
    <property type="entry name" value="SI:DKEY-31G6.6"/>
    <property type="match status" value="1"/>
</dbReference>
<dbReference type="Gene3D" id="2.60.40.10">
    <property type="entry name" value="Immunoglobulins"/>
    <property type="match status" value="5"/>
</dbReference>
<keyword evidence="3" id="KW-0597">Phosphoprotein</keyword>
<feature type="domain" description="Ig-like" evidence="5">
    <location>
        <begin position="132"/>
        <end position="210"/>
    </location>
</feature>
<organism evidence="6 7">
    <name type="scientific">Xenoophorus captivus</name>
    <dbReference type="NCBI Taxonomy" id="1517983"/>
    <lineage>
        <taxon>Eukaryota</taxon>
        <taxon>Metazoa</taxon>
        <taxon>Chordata</taxon>
        <taxon>Craniata</taxon>
        <taxon>Vertebrata</taxon>
        <taxon>Euteleostomi</taxon>
        <taxon>Actinopterygii</taxon>
        <taxon>Neopterygii</taxon>
        <taxon>Teleostei</taxon>
        <taxon>Neoteleostei</taxon>
        <taxon>Acanthomorphata</taxon>
        <taxon>Ovalentaria</taxon>
        <taxon>Atherinomorphae</taxon>
        <taxon>Cyprinodontiformes</taxon>
        <taxon>Goodeidae</taxon>
        <taxon>Xenoophorus</taxon>
    </lineage>
</organism>
<accession>A0ABV0S3J3</accession>
<sequence length="391" mass="43966">MELCQQTSERMVLSCEISRPNAMVRWYRDGLEVEESENLLLEVDGVYRRLIIPETTVKDSAEYVYCEVSRSNAEVTWKKNGEEVEDSRKVTILEDGVTRQLTIHSVMVEDAGQYVCDAKDDVMDFSVKVQEPPVQIIGNSGNPEHHVMVAGDDLILECEVSRPNAAVEWIWNGELLKPSCRINIESYDVVRKLVLSGLQPSDSGEYICDAVDDKVFTIVEVQGEDAVFKCVVSPADNKLVWRLNGKKVALNERTVISCNGLCHMLCISNCMVSDGGRVTADAEGVVSEAELQVQAEVQWMRQGVLIHPGAKYTLKHKGRKHFLTIHKVAVSDRGTYNCETLHDRTQAQLTVERECPRLLAINAYCRGLFSETFCPFYPIVPQHEKSPLREG</sequence>
<dbReference type="SMART" id="SM00408">
    <property type="entry name" value="IGc2"/>
    <property type="match status" value="3"/>
</dbReference>
<evidence type="ECO:0000256" key="3">
    <source>
        <dbReference type="ARBA" id="ARBA00022553"/>
    </source>
</evidence>
<dbReference type="Pfam" id="PF07679">
    <property type="entry name" value="I-set"/>
    <property type="match status" value="3"/>
</dbReference>
<dbReference type="InterPro" id="IPR003599">
    <property type="entry name" value="Ig_sub"/>
</dbReference>
<evidence type="ECO:0000256" key="4">
    <source>
        <dbReference type="ARBA" id="ARBA00023157"/>
    </source>
</evidence>
<dbReference type="EMBL" id="JAHRIN010067963">
    <property type="protein sequence ID" value="MEQ2215132.1"/>
    <property type="molecule type" value="Genomic_DNA"/>
</dbReference>
<protein>
    <recommendedName>
        <fullName evidence="5">Ig-like domain-containing protein</fullName>
    </recommendedName>
</protein>
<reference evidence="6 7" key="1">
    <citation type="submission" date="2021-06" db="EMBL/GenBank/DDBJ databases">
        <authorList>
            <person name="Palmer J.M."/>
        </authorList>
    </citation>
    <scope>NUCLEOTIDE SEQUENCE [LARGE SCALE GENOMIC DNA]</scope>
    <source>
        <strain evidence="6 7">XC_2019</strain>
        <tissue evidence="6">Muscle</tissue>
    </source>
</reference>
<dbReference type="Proteomes" id="UP001434883">
    <property type="component" value="Unassembled WGS sequence"/>
</dbReference>
<dbReference type="PANTHER" id="PTHR35971:SF5">
    <property type="entry name" value="OBSCURIN LIKE CYTOSKELETAL ADAPTOR 1"/>
    <property type="match status" value="1"/>
</dbReference>
<dbReference type="InterPro" id="IPR013098">
    <property type="entry name" value="Ig_I-set"/>
</dbReference>
<comment type="subcellular location">
    <subcellularLocation>
        <location evidence="1">Cytoplasm</location>
    </subcellularLocation>
</comment>
<dbReference type="CDD" id="cd00096">
    <property type="entry name" value="Ig"/>
    <property type="match status" value="1"/>
</dbReference>
<evidence type="ECO:0000313" key="6">
    <source>
        <dbReference type="EMBL" id="MEQ2215132.1"/>
    </source>
</evidence>
<dbReference type="InterPro" id="IPR013783">
    <property type="entry name" value="Ig-like_fold"/>
</dbReference>
<dbReference type="InterPro" id="IPR007110">
    <property type="entry name" value="Ig-like_dom"/>
</dbReference>
<dbReference type="InterPro" id="IPR052385">
    <property type="entry name" value="Obscurin/Obscurin-like_Reg"/>
</dbReference>
<keyword evidence="2" id="KW-0963">Cytoplasm</keyword>
<evidence type="ECO:0000313" key="7">
    <source>
        <dbReference type="Proteomes" id="UP001434883"/>
    </source>
</evidence>
<dbReference type="PROSITE" id="PS50835">
    <property type="entry name" value="IG_LIKE"/>
    <property type="match status" value="3"/>
</dbReference>
<dbReference type="InterPro" id="IPR003598">
    <property type="entry name" value="Ig_sub2"/>
</dbReference>
<evidence type="ECO:0000259" key="5">
    <source>
        <dbReference type="PROSITE" id="PS50835"/>
    </source>
</evidence>
<dbReference type="SUPFAM" id="SSF48726">
    <property type="entry name" value="Immunoglobulin"/>
    <property type="match status" value="4"/>
</dbReference>
<proteinExistence type="predicted"/>
<dbReference type="InterPro" id="IPR036179">
    <property type="entry name" value="Ig-like_dom_sf"/>
</dbReference>
<feature type="domain" description="Ig-like" evidence="5">
    <location>
        <begin position="20"/>
        <end position="126"/>
    </location>
</feature>
<feature type="domain" description="Ig-like" evidence="5">
    <location>
        <begin position="270"/>
        <end position="350"/>
    </location>
</feature>
<comment type="caution">
    <text evidence="6">The sequence shown here is derived from an EMBL/GenBank/DDBJ whole genome shotgun (WGS) entry which is preliminary data.</text>
</comment>
<dbReference type="SMART" id="SM00409">
    <property type="entry name" value="IG"/>
    <property type="match status" value="3"/>
</dbReference>
<dbReference type="Pfam" id="PF13927">
    <property type="entry name" value="Ig_3"/>
    <property type="match status" value="1"/>
</dbReference>
<evidence type="ECO:0000256" key="1">
    <source>
        <dbReference type="ARBA" id="ARBA00004496"/>
    </source>
</evidence>
<evidence type="ECO:0000256" key="2">
    <source>
        <dbReference type="ARBA" id="ARBA00022490"/>
    </source>
</evidence>
<keyword evidence="7" id="KW-1185">Reference proteome</keyword>
<gene>
    <name evidence="6" type="ORF">XENOCAPTIV_027956</name>
</gene>
<name>A0ABV0S3J3_9TELE</name>